<dbReference type="InterPro" id="IPR018060">
    <property type="entry name" value="HTH_AraC"/>
</dbReference>
<dbReference type="AlphaFoldDB" id="A0A1Y0LFH1"/>
<evidence type="ECO:0000313" key="9">
    <source>
        <dbReference type="EMBL" id="ARV00311.1"/>
    </source>
</evidence>
<dbReference type="SMART" id="SM00342">
    <property type="entry name" value="HTH_ARAC"/>
    <property type="match status" value="1"/>
</dbReference>
<dbReference type="PRINTS" id="PR00032">
    <property type="entry name" value="HTHARAC"/>
</dbReference>
<dbReference type="InterPro" id="IPR020449">
    <property type="entry name" value="Tscrpt_reg_AraC-type_HTH"/>
</dbReference>
<evidence type="ECO:0000256" key="2">
    <source>
        <dbReference type="ARBA" id="ARBA00023015"/>
    </source>
</evidence>
<protein>
    <recommendedName>
        <fullName evidence="6">Arabinose operon regulatory protein</fullName>
    </recommendedName>
</protein>
<dbReference type="PANTHER" id="PTHR11019:SF199">
    <property type="entry name" value="HTH-TYPE TRANSCRIPTIONAL REGULATOR NIMR"/>
    <property type="match status" value="1"/>
</dbReference>
<dbReference type="SUPFAM" id="SSF46689">
    <property type="entry name" value="Homeodomain-like"/>
    <property type="match status" value="2"/>
</dbReference>
<dbReference type="PROSITE" id="PS01124">
    <property type="entry name" value="HTH_ARAC_FAMILY_2"/>
    <property type="match status" value="1"/>
</dbReference>
<evidence type="ECO:0000313" key="8">
    <source>
        <dbReference type="EMBL" id="ARU96278.1"/>
    </source>
</evidence>
<keyword evidence="3" id="KW-0238">DNA-binding</keyword>
<dbReference type="InterPro" id="IPR009057">
    <property type="entry name" value="Homeodomain-like_sf"/>
</dbReference>
<evidence type="ECO:0000256" key="1">
    <source>
        <dbReference type="ARBA" id="ARBA00022491"/>
    </source>
</evidence>
<evidence type="ECO:0000313" key="11">
    <source>
        <dbReference type="Proteomes" id="UP000195814"/>
    </source>
</evidence>
<evidence type="ECO:0000313" key="10">
    <source>
        <dbReference type="Proteomes" id="UP000195729"/>
    </source>
</evidence>
<dbReference type="InterPro" id="IPR011051">
    <property type="entry name" value="RmlC_Cupin_sf"/>
</dbReference>
<dbReference type="InterPro" id="IPR018062">
    <property type="entry name" value="HTH_AraC-typ_CS"/>
</dbReference>
<dbReference type="PROSITE" id="PS00041">
    <property type="entry name" value="HTH_ARAC_FAMILY_1"/>
    <property type="match status" value="1"/>
</dbReference>
<dbReference type="PANTHER" id="PTHR11019">
    <property type="entry name" value="HTH-TYPE TRANSCRIPTIONAL REGULATOR NIMR"/>
    <property type="match status" value="1"/>
</dbReference>
<dbReference type="KEGG" id="tci:A7K98_17910"/>
<dbReference type="GO" id="GO:0043565">
    <property type="term" value="F:sequence-specific DNA binding"/>
    <property type="evidence" value="ECO:0007669"/>
    <property type="project" value="InterPro"/>
</dbReference>
<proteinExistence type="predicted"/>
<dbReference type="Proteomes" id="UP000195729">
    <property type="component" value="Chromosome"/>
</dbReference>
<evidence type="ECO:0000256" key="3">
    <source>
        <dbReference type="ARBA" id="ARBA00023125"/>
    </source>
</evidence>
<dbReference type="EMBL" id="CP015581">
    <property type="protein sequence ID" value="ARV00311.1"/>
    <property type="molecule type" value="Genomic_DNA"/>
</dbReference>
<evidence type="ECO:0000256" key="6">
    <source>
        <dbReference type="ARBA" id="ARBA00044978"/>
    </source>
</evidence>
<dbReference type="SUPFAM" id="SSF51182">
    <property type="entry name" value="RmlC-like cupins"/>
    <property type="match status" value="1"/>
</dbReference>
<reference evidence="10 11" key="1">
    <citation type="submission" date="2016-05" db="EMBL/GenBank/DDBJ databases">
        <title>Complete genome sequence of two 2,5-diketo-D-glunonic acid producing strain Tatumella citrea.</title>
        <authorList>
            <person name="Duan C."/>
            <person name="Yang J."/>
            <person name="Yang S."/>
        </authorList>
    </citation>
    <scope>NUCLEOTIDE SEQUENCE [LARGE SCALE GENOMIC DNA]</scope>
    <source>
        <strain evidence="9 10">ATCC 39140</strain>
        <strain evidence="8 11">DSM 13699</strain>
    </source>
</reference>
<sequence length="237" mass="26330">MEQHRHPQGLIIAIHHGLVILHTGDEVTCVLPGQFCWIPGELDHGTHWFGAIEGICLYLQPALSDAFPEVPAIFTQTLLTDAMICRLADAPFLEPGHVLSLLDSLTHEVTLLKQGGFHLPMPSEPRLQQLAHRLLDRPDLNNSIEEWAHQAGMSLSTLSRRFRQQTGITPGQWRQQARMLHALELLFTGQSVTEVSLAVGYDSLSAFIHGFRKTFGITPSRYFSSPSSPSAPQTEKS</sequence>
<organism evidence="8 11">
    <name type="scientific">Tatumella citrea</name>
    <name type="common">Pantoea citrea</name>
    <dbReference type="NCBI Taxonomy" id="53336"/>
    <lineage>
        <taxon>Bacteria</taxon>
        <taxon>Pseudomonadati</taxon>
        <taxon>Pseudomonadota</taxon>
        <taxon>Gammaproteobacteria</taxon>
        <taxon>Enterobacterales</taxon>
        <taxon>Erwiniaceae</taxon>
        <taxon>Tatumella</taxon>
    </lineage>
</organism>
<gene>
    <name evidence="8" type="ORF">A7K98_17910</name>
    <name evidence="9" type="ORF">A7K99_17895</name>
</gene>
<dbReference type="Pfam" id="PF12833">
    <property type="entry name" value="HTH_18"/>
    <property type="match status" value="1"/>
</dbReference>
<dbReference type="InterPro" id="IPR003313">
    <property type="entry name" value="AraC-bd"/>
</dbReference>
<dbReference type="FunFam" id="1.10.10.60:FF:000132">
    <property type="entry name" value="AraC family transcriptional regulator"/>
    <property type="match status" value="1"/>
</dbReference>
<dbReference type="Gene3D" id="1.10.10.60">
    <property type="entry name" value="Homeodomain-like"/>
    <property type="match status" value="2"/>
</dbReference>
<evidence type="ECO:0000256" key="4">
    <source>
        <dbReference type="ARBA" id="ARBA00023159"/>
    </source>
</evidence>
<feature type="domain" description="HTH araC/xylS-type" evidence="7">
    <location>
        <begin position="125"/>
        <end position="225"/>
    </location>
</feature>
<dbReference type="GO" id="GO:0003700">
    <property type="term" value="F:DNA-binding transcription factor activity"/>
    <property type="evidence" value="ECO:0007669"/>
    <property type="project" value="InterPro"/>
</dbReference>
<evidence type="ECO:0000259" key="7">
    <source>
        <dbReference type="PROSITE" id="PS01124"/>
    </source>
</evidence>
<dbReference type="Pfam" id="PF02311">
    <property type="entry name" value="AraC_binding"/>
    <property type="match status" value="1"/>
</dbReference>
<accession>A0A1Y0LFH1</accession>
<name>A0A1Y0LFH1_TATCI</name>
<keyword evidence="5" id="KW-0804">Transcription</keyword>
<keyword evidence="10" id="KW-1185">Reference proteome</keyword>
<dbReference type="Proteomes" id="UP000195814">
    <property type="component" value="Chromosome"/>
</dbReference>
<keyword evidence="1" id="KW-0678">Repressor</keyword>
<dbReference type="EMBL" id="CP015579">
    <property type="protein sequence ID" value="ARU96278.1"/>
    <property type="molecule type" value="Genomic_DNA"/>
</dbReference>
<keyword evidence="4" id="KW-0010">Activator</keyword>
<evidence type="ECO:0000256" key="5">
    <source>
        <dbReference type="ARBA" id="ARBA00023163"/>
    </source>
</evidence>
<keyword evidence="2" id="KW-0805">Transcription regulation</keyword>